<comment type="caution">
    <text evidence="3">The sequence shown here is derived from an EMBL/GenBank/DDBJ whole genome shotgun (WGS) entry which is preliminary data.</text>
</comment>
<evidence type="ECO:0000256" key="2">
    <source>
        <dbReference type="SAM" id="Phobius"/>
    </source>
</evidence>
<reference evidence="3 4" key="1">
    <citation type="submission" date="2024-10" db="EMBL/GenBank/DDBJ databases">
        <title>The Natural Products Discovery Center: Release of the First 8490 Sequenced Strains for Exploring Actinobacteria Biosynthetic Diversity.</title>
        <authorList>
            <person name="Kalkreuter E."/>
            <person name="Kautsar S.A."/>
            <person name="Yang D."/>
            <person name="Bader C.D."/>
            <person name="Teijaro C.N."/>
            <person name="Fluegel L."/>
            <person name="Davis C.M."/>
            <person name="Simpson J.R."/>
            <person name="Lauterbach L."/>
            <person name="Steele A.D."/>
            <person name="Gui C."/>
            <person name="Meng S."/>
            <person name="Li G."/>
            <person name="Viehrig K."/>
            <person name="Ye F."/>
            <person name="Su P."/>
            <person name="Kiefer A.F."/>
            <person name="Nichols A."/>
            <person name="Cepeda A.J."/>
            <person name="Yan W."/>
            <person name="Fan B."/>
            <person name="Jiang Y."/>
            <person name="Adhikari A."/>
            <person name="Zheng C.-J."/>
            <person name="Schuster L."/>
            <person name="Cowan T.M."/>
            <person name="Smanski M.J."/>
            <person name="Chevrette M.G."/>
            <person name="De Carvalho L.P.S."/>
            <person name="Shen B."/>
        </authorList>
    </citation>
    <scope>NUCLEOTIDE SEQUENCE [LARGE SCALE GENOMIC DNA]</scope>
    <source>
        <strain evidence="3 4">NPDC001281</strain>
    </source>
</reference>
<name>A0ABW6V6T5_MICFU</name>
<keyword evidence="2" id="KW-0472">Membrane</keyword>
<keyword evidence="4" id="KW-1185">Reference proteome</keyword>
<keyword evidence="2" id="KW-0812">Transmembrane</keyword>
<sequence length="142" mass="14879">MTVAAFGTLLGLAGGLFAAWAVGVMANGAMERYSLALRWGTLLLVCPVSLAIGAAARPRPGPPGGLPEPAGSRRGGVTHGFQPAAPLRGLTADLADERWRGPTRRQEGARSLSHRCHSTREVVGVFRPGVLLQISTKVMRST</sequence>
<feature type="region of interest" description="Disordered" evidence="1">
    <location>
        <begin position="55"/>
        <end position="86"/>
    </location>
</feature>
<dbReference type="EMBL" id="JBIAXI010000011">
    <property type="protein sequence ID" value="MFF4775040.1"/>
    <property type="molecule type" value="Genomic_DNA"/>
</dbReference>
<evidence type="ECO:0000256" key="1">
    <source>
        <dbReference type="SAM" id="MobiDB-lite"/>
    </source>
</evidence>
<evidence type="ECO:0000313" key="3">
    <source>
        <dbReference type="EMBL" id="MFF4775040.1"/>
    </source>
</evidence>
<organism evidence="3 4">
    <name type="scientific">Microtetraspora fusca</name>
    <dbReference type="NCBI Taxonomy" id="1997"/>
    <lineage>
        <taxon>Bacteria</taxon>
        <taxon>Bacillati</taxon>
        <taxon>Actinomycetota</taxon>
        <taxon>Actinomycetes</taxon>
        <taxon>Streptosporangiales</taxon>
        <taxon>Streptosporangiaceae</taxon>
        <taxon>Microtetraspora</taxon>
    </lineage>
</organism>
<feature type="transmembrane region" description="Helical" evidence="2">
    <location>
        <begin position="36"/>
        <end position="56"/>
    </location>
</feature>
<evidence type="ECO:0000313" key="4">
    <source>
        <dbReference type="Proteomes" id="UP001602119"/>
    </source>
</evidence>
<gene>
    <name evidence="3" type="ORF">ACFY05_19490</name>
</gene>
<dbReference type="RefSeq" id="WP_387343410.1">
    <property type="nucleotide sequence ID" value="NZ_JBIAXI010000011.1"/>
</dbReference>
<accession>A0ABW6V6T5</accession>
<protein>
    <submittedName>
        <fullName evidence="3">Uncharacterized protein</fullName>
    </submittedName>
</protein>
<proteinExistence type="predicted"/>
<keyword evidence="2" id="KW-1133">Transmembrane helix</keyword>
<dbReference type="Proteomes" id="UP001602119">
    <property type="component" value="Unassembled WGS sequence"/>
</dbReference>